<accession>A0A653D8Q7</accession>
<proteinExistence type="predicted"/>
<dbReference type="EMBL" id="CAACVG010010738">
    <property type="protein sequence ID" value="VEN56508.1"/>
    <property type="molecule type" value="Genomic_DNA"/>
</dbReference>
<keyword evidence="2" id="KW-1185">Reference proteome</keyword>
<evidence type="ECO:0000313" key="1">
    <source>
        <dbReference type="EMBL" id="VEN56508.1"/>
    </source>
</evidence>
<sequence length="104" mass="12062">MDAFGSSIKKFIKPPPKVVCNKGIPPLFEANHTSVSMIPESIRYYKVADLTKLKCCYKAFWRIEPKSNKVDRQFKFSKDCQQIDESASIKDEFIKVTCMYLDKE</sequence>
<gene>
    <name evidence="1" type="ORF">CALMAC_LOCUS15393</name>
</gene>
<dbReference type="AlphaFoldDB" id="A0A653D8Q7"/>
<protein>
    <submittedName>
        <fullName evidence="1">Uncharacterized protein</fullName>
    </submittedName>
</protein>
<evidence type="ECO:0000313" key="2">
    <source>
        <dbReference type="Proteomes" id="UP000410492"/>
    </source>
</evidence>
<name>A0A653D8Q7_CALMS</name>
<dbReference type="Proteomes" id="UP000410492">
    <property type="component" value="Unassembled WGS sequence"/>
</dbReference>
<feature type="non-terminal residue" evidence="1">
    <location>
        <position position="104"/>
    </location>
</feature>
<reference evidence="1 2" key="1">
    <citation type="submission" date="2019-01" db="EMBL/GenBank/DDBJ databases">
        <authorList>
            <person name="Sayadi A."/>
        </authorList>
    </citation>
    <scope>NUCLEOTIDE SEQUENCE [LARGE SCALE GENOMIC DNA]</scope>
</reference>
<organism evidence="1 2">
    <name type="scientific">Callosobruchus maculatus</name>
    <name type="common">Southern cowpea weevil</name>
    <name type="synonym">Pulse bruchid</name>
    <dbReference type="NCBI Taxonomy" id="64391"/>
    <lineage>
        <taxon>Eukaryota</taxon>
        <taxon>Metazoa</taxon>
        <taxon>Ecdysozoa</taxon>
        <taxon>Arthropoda</taxon>
        <taxon>Hexapoda</taxon>
        <taxon>Insecta</taxon>
        <taxon>Pterygota</taxon>
        <taxon>Neoptera</taxon>
        <taxon>Endopterygota</taxon>
        <taxon>Coleoptera</taxon>
        <taxon>Polyphaga</taxon>
        <taxon>Cucujiformia</taxon>
        <taxon>Chrysomeloidea</taxon>
        <taxon>Chrysomelidae</taxon>
        <taxon>Bruchinae</taxon>
        <taxon>Bruchini</taxon>
        <taxon>Callosobruchus</taxon>
    </lineage>
</organism>